<gene>
    <name evidence="2" type="ORF">Pfra01_001686000</name>
</gene>
<comment type="caution">
    <text evidence="2">The sequence shown here is derived from an EMBL/GenBank/DDBJ whole genome shotgun (WGS) entry which is preliminary data.</text>
</comment>
<dbReference type="EMBL" id="BSXT01001928">
    <property type="protein sequence ID" value="GMF46140.1"/>
    <property type="molecule type" value="Genomic_DNA"/>
</dbReference>
<sequence>MSPRNTASPAAATPAAVTPVATPATASFDLQLKAAEIRLVVLRKEEGGWATQDDADDVPGTEMRYPQQVEYVLPPLIANSDLVHLRVEPAPPRRRRRASKSGPTEDGNWSSLEGSNDHLNEPLNKKRKADESVPFSKCDQNTTDALLKFQKVSTYVQQEGGLPGSYVNAIDQDPHQREAARKAGLERLPARAPGALYTEAEIKAKGITGVGKADYVVKRGDKLVVVIEAKRTDVTQAKHQNLAAMEAVRCTNKAGKPVYSTIKGICTDFQTWVFLSRESGSICSDRVCVLPGNDSDFSVPGNLHTVVRKVYGMLQEVML</sequence>
<dbReference type="OrthoDB" id="121544at2759"/>
<name>A0A9W6XUQ8_9STRA</name>
<feature type="region of interest" description="Disordered" evidence="1">
    <location>
        <begin position="87"/>
        <end position="137"/>
    </location>
</feature>
<protein>
    <submittedName>
        <fullName evidence="2">Unnamed protein product</fullName>
    </submittedName>
</protein>
<feature type="compositionally biased region" description="Basic and acidic residues" evidence="1">
    <location>
        <begin position="115"/>
        <end position="131"/>
    </location>
</feature>
<keyword evidence="3" id="KW-1185">Reference proteome</keyword>
<proteinExistence type="predicted"/>
<feature type="region of interest" description="Disordered" evidence="1">
    <location>
        <begin position="1"/>
        <end position="20"/>
    </location>
</feature>
<evidence type="ECO:0000313" key="3">
    <source>
        <dbReference type="Proteomes" id="UP001165121"/>
    </source>
</evidence>
<dbReference type="Proteomes" id="UP001165121">
    <property type="component" value="Unassembled WGS sequence"/>
</dbReference>
<organism evidence="2 3">
    <name type="scientific">Phytophthora fragariaefolia</name>
    <dbReference type="NCBI Taxonomy" id="1490495"/>
    <lineage>
        <taxon>Eukaryota</taxon>
        <taxon>Sar</taxon>
        <taxon>Stramenopiles</taxon>
        <taxon>Oomycota</taxon>
        <taxon>Peronosporomycetes</taxon>
        <taxon>Peronosporales</taxon>
        <taxon>Peronosporaceae</taxon>
        <taxon>Phytophthora</taxon>
    </lineage>
</organism>
<dbReference type="AlphaFoldDB" id="A0A9W6XUQ8"/>
<evidence type="ECO:0000313" key="2">
    <source>
        <dbReference type="EMBL" id="GMF46140.1"/>
    </source>
</evidence>
<accession>A0A9W6XUQ8</accession>
<reference evidence="2" key="1">
    <citation type="submission" date="2023-04" db="EMBL/GenBank/DDBJ databases">
        <title>Phytophthora fragariaefolia NBRC 109709.</title>
        <authorList>
            <person name="Ichikawa N."/>
            <person name="Sato H."/>
            <person name="Tonouchi N."/>
        </authorList>
    </citation>
    <scope>NUCLEOTIDE SEQUENCE</scope>
    <source>
        <strain evidence="2">NBRC 109709</strain>
    </source>
</reference>
<evidence type="ECO:0000256" key="1">
    <source>
        <dbReference type="SAM" id="MobiDB-lite"/>
    </source>
</evidence>